<feature type="domain" description="ABC transporter" evidence="17">
    <location>
        <begin position="521"/>
        <end position="854"/>
    </location>
</feature>
<accession>A0A1Z5J3B5</accession>
<evidence type="ECO:0000313" key="19">
    <source>
        <dbReference type="Proteomes" id="UP000223370"/>
    </source>
</evidence>
<evidence type="ECO:0000256" key="16">
    <source>
        <dbReference type="ARBA" id="ARBA00042156"/>
    </source>
</evidence>
<keyword evidence="3" id="KW-0479">Metal-binding</keyword>
<dbReference type="GO" id="GO:0004518">
    <property type="term" value="F:nuclease activity"/>
    <property type="evidence" value="ECO:0007669"/>
    <property type="project" value="UniProtKB-KW"/>
</dbReference>
<evidence type="ECO:0000256" key="9">
    <source>
        <dbReference type="ARBA" id="ARBA00022833"/>
    </source>
</evidence>
<keyword evidence="12" id="KW-0238">DNA-binding</keyword>
<reference evidence="18 19" key="1">
    <citation type="submission" date="2015-11" db="EMBL/GenBank/DDBJ databases">
        <title>Draft genome sequences of new species of the genus Lactobacillus isolated from orchardgrass silage.</title>
        <authorList>
            <person name="Tohno M."/>
            <person name="Tanizawa Y."/>
            <person name="Arita M."/>
        </authorList>
    </citation>
    <scope>NUCLEOTIDE SEQUENCE [LARGE SCALE GENOMIC DNA]</scope>
    <source>
        <strain evidence="18 19">IWT5</strain>
    </source>
</reference>
<dbReference type="PROSITE" id="PS50893">
    <property type="entry name" value="ABC_TRANSPORTER_2"/>
    <property type="match status" value="2"/>
</dbReference>
<evidence type="ECO:0000256" key="8">
    <source>
        <dbReference type="ARBA" id="ARBA00022771"/>
    </source>
</evidence>
<dbReference type="PANTHER" id="PTHR43152">
    <property type="entry name" value="UVRABC SYSTEM PROTEIN A"/>
    <property type="match status" value="1"/>
</dbReference>
<evidence type="ECO:0000256" key="7">
    <source>
        <dbReference type="ARBA" id="ARBA00022769"/>
    </source>
</evidence>
<comment type="caution">
    <text evidence="18">The sequence shown here is derived from an EMBL/GenBank/DDBJ whole genome shotgun (WGS) entry which is preliminary data.</text>
</comment>
<comment type="similarity">
    <text evidence="14">Belongs to the ABC transporter superfamily. UvrA family.</text>
</comment>
<dbReference type="GO" id="GO:0016887">
    <property type="term" value="F:ATP hydrolysis activity"/>
    <property type="evidence" value="ECO:0007669"/>
    <property type="project" value="InterPro"/>
</dbReference>
<dbReference type="EMBL" id="BCMJ01000006">
    <property type="protein sequence ID" value="GAX08535.1"/>
    <property type="molecule type" value="Genomic_DNA"/>
</dbReference>
<evidence type="ECO:0000256" key="10">
    <source>
        <dbReference type="ARBA" id="ARBA00022840"/>
    </source>
</evidence>
<keyword evidence="8" id="KW-0863">Zinc-finger</keyword>
<dbReference type="Pfam" id="PF17755">
    <property type="entry name" value="UvrA_DNA-bind"/>
    <property type="match status" value="1"/>
</dbReference>
<evidence type="ECO:0000256" key="13">
    <source>
        <dbReference type="ARBA" id="ARBA00023204"/>
    </source>
</evidence>
<dbReference type="GO" id="GO:0003677">
    <property type="term" value="F:DNA binding"/>
    <property type="evidence" value="ECO:0007669"/>
    <property type="project" value="UniProtKB-KW"/>
</dbReference>
<dbReference type="GO" id="GO:0008270">
    <property type="term" value="F:zinc ion binding"/>
    <property type="evidence" value="ECO:0007669"/>
    <property type="project" value="UniProtKB-KW"/>
</dbReference>
<keyword evidence="19" id="KW-1185">Reference proteome</keyword>
<evidence type="ECO:0000256" key="12">
    <source>
        <dbReference type="ARBA" id="ARBA00023125"/>
    </source>
</evidence>
<dbReference type="Pfam" id="PF13304">
    <property type="entry name" value="AAA_21"/>
    <property type="match status" value="1"/>
</dbReference>
<keyword evidence="9" id="KW-0862">Zinc</keyword>
<name>A0A1Z5J3B5_9LACO</name>
<dbReference type="Proteomes" id="UP000223370">
    <property type="component" value="Unassembled WGS sequence"/>
</dbReference>
<dbReference type="GO" id="GO:0005524">
    <property type="term" value="F:ATP binding"/>
    <property type="evidence" value="ECO:0007669"/>
    <property type="project" value="UniProtKB-KW"/>
</dbReference>
<dbReference type="InterPro" id="IPR003959">
    <property type="entry name" value="ATPase_AAA_core"/>
</dbReference>
<dbReference type="GO" id="GO:0005737">
    <property type="term" value="C:cytoplasm"/>
    <property type="evidence" value="ECO:0007669"/>
    <property type="project" value="UniProtKB-SubCell"/>
</dbReference>
<evidence type="ECO:0000256" key="14">
    <source>
        <dbReference type="ARBA" id="ARBA00038000"/>
    </source>
</evidence>
<proteinExistence type="inferred from homology"/>
<evidence type="ECO:0000256" key="11">
    <source>
        <dbReference type="ARBA" id="ARBA00022881"/>
    </source>
</evidence>
<keyword evidence="5" id="KW-0547">Nucleotide-binding</keyword>
<evidence type="ECO:0000256" key="5">
    <source>
        <dbReference type="ARBA" id="ARBA00022741"/>
    </source>
</evidence>
<sequence>MPDILIESEIKLEWNHSINRKSGAHVTQPIDHIEVRGGSVNNLKNIDVDIPLNKFVAISGPSGSGKSSLAMGILYAEGSRRYLDALSTYTRRRIAQNKKSQVQSVKHIPSALALRQRPNIPSERSTVGSLTEAFNVIRLIFSRLGSVVCPNGHRIPPTIEIAQKMDLSGDDMGMITCPTCGVRFMANGAEDFSFNSTGACPTCHGLGVVRELDESKLIGDENLTIDQGVVGSWHLPGRNFMPKVVATLGVRTDVPYKDLTDKEKDIVLHGKKETHPVNISSGTGRVFHMDNALYENAYAAVEDSLDSVTSERSIARINQFYHFSTCPTCHGSRLNPERLKQLVGGKNIAEVADMQLNDLAKWENDTKATLPDDMASLAKILFTELDDNLRPLLELGLEYLSLSRSGNTLSTGELQRIQLARTLRTETTGVLYVLDEPSIGLHPDNIKGLINVFRQLIAQGNSLVVVDHEVDIISAADWVIEIGPGSGDEGGQVIAQGTPKQLVNNPQSLIGPFISGHPAILQTKHVAKNPTGQTTRVKINDHFNLHHVDATFPDNQVTAITGFSGAGKTSLIIDSLVPAIQARKKQQKLPKQVAELTTDLQDVVSVDASPVGKNARSTLATYTNIMNALRHMFANLPESKAKGYGIAYFSYNNKQGACPNCGGLGNITLDIQYLPDMEEVCPVCHGTRYKDEIQQIKWHGYSIVDLLNLSVEEAIPVFKDVPKIEHQLKQLKEVGLAYLHLGESTPTLSGGEAQRLKLVSHLTKKQAGTLFVFDEPSIGLHPLDVQTLLQIIDRLRINGATILIITHDVDLMLNADYLIDMGPRGGAAGGKIVAAGEPLTLVKSPNSLTVQYLAKHWQKFGKPEN</sequence>
<keyword evidence="4" id="KW-0677">Repeat</keyword>
<keyword evidence="6" id="KW-0227">DNA damage</keyword>
<keyword evidence="2" id="KW-0963">Cytoplasm</keyword>
<dbReference type="Gene3D" id="3.40.50.300">
    <property type="entry name" value="P-loop containing nucleotide triphosphate hydrolases"/>
    <property type="match status" value="2"/>
</dbReference>
<keyword evidence="7" id="KW-0228">DNA excision</keyword>
<keyword evidence="10" id="KW-0067">ATP-binding</keyword>
<dbReference type="InterPro" id="IPR041552">
    <property type="entry name" value="UvrA_DNA-bd"/>
</dbReference>
<evidence type="ECO:0000256" key="15">
    <source>
        <dbReference type="ARBA" id="ARBA00039316"/>
    </source>
</evidence>
<evidence type="ECO:0000256" key="6">
    <source>
        <dbReference type="ARBA" id="ARBA00022763"/>
    </source>
</evidence>
<dbReference type="SUPFAM" id="SSF52540">
    <property type="entry name" value="P-loop containing nucleoside triphosphate hydrolases"/>
    <property type="match status" value="3"/>
</dbReference>
<evidence type="ECO:0000256" key="1">
    <source>
        <dbReference type="ARBA" id="ARBA00004496"/>
    </source>
</evidence>
<dbReference type="Gene3D" id="1.10.8.280">
    <property type="entry name" value="ABC transporter ATPase domain-like"/>
    <property type="match status" value="1"/>
</dbReference>
<dbReference type="InterPro" id="IPR003439">
    <property type="entry name" value="ABC_transporter-like_ATP-bd"/>
</dbReference>
<feature type="domain" description="ABC transporter" evidence="17">
    <location>
        <begin position="27"/>
        <end position="515"/>
    </location>
</feature>
<comment type="subcellular location">
    <subcellularLocation>
        <location evidence="1">Cytoplasm</location>
    </subcellularLocation>
</comment>
<evidence type="ECO:0000259" key="17">
    <source>
        <dbReference type="PROSITE" id="PS50893"/>
    </source>
</evidence>
<dbReference type="InterPro" id="IPR027417">
    <property type="entry name" value="P-loop_NTPase"/>
</dbReference>
<gene>
    <name evidence="18" type="primary">uvrA_1</name>
    <name evidence="18" type="ORF">IWT5_01690</name>
</gene>
<evidence type="ECO:0000256" key="2">
    <source>
        <dbReference type="ARBA" id="ARBA00022490"/>
    </source>
</evidence>
<evidence type="ECO:0000313" key="18">
    <source>
        <dbReference type="EMBL" id="GAX08535.1"/>
    </source>
</evidence>
<dbReference type="PANTHER" id="PTHR43152:SF1">
    <property type="entry name" value="UVRA PROTEIN"/>
    <property type="match status" value="1"/>
</dbReference>
<dbReference type="AlphaFoldDB" id="A0A1Z5J3B5"/>
<keyword evidence="13" id="KW-0234">DNA repair</keyword>
<organism evidence="18 19">
    <name type="scientific">Secundilactobacillus silagincola</name>
    <dbReference type="NCBI Taxonomy" id="1714681"/>
    <lineage>
        <taxon>Bacteria</taxon>
        <taxon>Bacillati</taxon>
        <taxon>Bacillota</taxon>
        <taxon>Bacilli</taxon>
        <taxon>Lactobacillales</taxon>
        <taxon>Lactobacillaceae</taxon>
        <taxon>Secundilactobacillus</taxon>
    </lineage>
</organism>
<protein>
    <recommendedName>
        <fullName evidence="15">UvrABC system protein A</fullName>
    </recommendedName>
    <alternativeName>
        <fullName evidence="16">Excinuclease ABC subunit A</fullName>
    </alternativeName>
</protein>
<evidence type="ECO:0000256" key="4">
    <source>
        <dbReference type="ARBA" id="ARBA00022737"/>
    </source>
</evidence>
<keyword evidence="11" id="KW-0267">Excision nuclease</keyword>
<dbReference type="Gene3D" id="1.20.1580.10">
    <property type="entry name" value="ABC transporter ATPase like domain"/>
    <property type="match status" value="2"/>
</dbReference>
<evidence type="ECO:0000256" key="3">
    <source>
        <dbReference type="ARBA" id="ARBA00022723"/>
    </source>
</evidence>
<dbReference type="GO" id="GO:0006281">
    <property type="term" value="P:DNA repair"/>
    <property type="evidence" value="ECO:0007669"/>
    <property type="project" value="UniProtKB-KW"/>
</dbReference>